<dbReference type="InterPro" id="IPR041367">
    <property type="entry name" value="Znf-CCCH_4"/>
</dbReference>
<dbReference type="Pfam" id="PF00097">
    <property type="entry name" value="zf-C3HC4"/>
    <property type="match status" value="1"/>
</dbReference>
<dbReference type="OMA" id="EKVCMAT"/>
<feature type="domain" description="C3H1-type" evidence="8">
    <location>
        <begin position="1"/>
        <end position="28"/>
    </location>
</feature>
<dbReference type="PROSITE" id="PS50089">
    <property type="entry name" value="ZF_RING_2"/>
    <property type="match status" value="1"/>
</dbReference>
<sequence>MGTKEICKYYLHGACRNGAGCRFSHSMDAPKSTVCAYYLAGNCAYGDKCRYDHVRPPKVRRRAFARFCALERNRRSSTAAGAAARMTSGGTTTTRVGPSVVAFARSLRPLSFLLSTDDKILIRSSNYTIDSFHDGDARGERDVVVVRSLLRRSRRCRHCCNHNFRRSRAHESASSRATREDEARAAASAEVECGICLEVVHEKPRIGDRRFGLLSGCDHAFCLACIRDWRDGGVAGKDAATASALDQARKCPICRAQSHYTVPSTYWPRDEIDKAMIVGEYKRRMDKIPCRNFDYGDGHCPFGSSCFYAHLLRDGSRASEDVRKTTDAEGNLNIVGGIRLSDFLDTSAGRRALR</sequence>
<evidence type="ECO:0000256" key="6">
    <source>
        <dbReference type="PROSITE-ProRule" id="PRU00723"/>
    </source>
</evidence>
<dbReference type="Proteomes" id="UP000001876">
    <property type="component" value="Unassembled WGS sequence"/>
</dbReference>
<protein>
    <submittedName>
        <fullName evidence="9">Predicted protein</fullName>
    </submittedName>
</protein>
<feature type="domain" description="C3H1-type" evidence="8">
    <location>
        <begin position="284"/>
        <end position="313"/>
    </location>
</feature>
<feature type="zinc finger region" description="C3H1-type" evidence="6">
    <location>
        <begin position="29"/>
        <end position="56"/>
    </location>
</feature>
<dbReference type="InterPro" id="IPR018957">
    <property type="entry name" value="Znf_C3HC4_RING-type"/>
</dbReference>
<dbReference type="GeneID" id="9680950"/>
<evidence type="ECO:0000256" key="4">
    <source>
        <dbReference type="ARBA" id="ARBA00022771"/>
    </source>
</evidence>
<evidence type="ECO:0000256" key="5">
    <source>
        <dbReference type="ARBA" id="ARBA00022833"/>
    </source>
</evidence>
<dbReference type="SMART" id="SM00184">
    <property type="entry name" value="RING"/>
    <property type="match status" value="1"/>
</dbReference>
<keyword evidence="3" id="KW-0677">Repeat</keyword>
<organism evidence="10">
    <name type="scientific">Micromonas pusilla (strain CCMP1545)</name>
    <name type="common">Picoplanktonic green alga</name>
    <dbReference type="NCBI Taxonomy" id="564608"/>
    <lineage>
        <taxon>Eukaryota</taxon>
        <taxon>Viridiplantae</taxon>
        <taxon>Chlorophyta</taxon>
        <taxon>Mamiellophyceae</taxon>
        <taxon>Mamiellales</taxon>
        <taxon>Mamiellaceae</taxon>
        <taxon>Micromonas</taxon>
    </lineage>
</organism>
<dbReference type="InterPro" id="IPR013083">
    <property type="entry name" value="Znf_RING/FYVE/PHD"/>
</dbReference>
<keyword evidence="4 6" id="KW-0863">Zinc-finger</keyword>
<dbReference type="STRING" id="564608.C1MHB2"/>
<dbReference type="PANTHER" id="PTHR11224:SF10">
    <property type="entry name" value="IP09428P-RELATED"/>
    <property type="match status" value="1"/>
</dbReference>
<evidence type="ECO:0000256" key="1">
    <source>
        <dbReference type="ARBA" id="ARBA00022679"/>
    </source>
</evidence>
<evidence type="ECO:0000313" key="10">
    <source>
        <dbReference type="Proteomes" id="UP000001876"/>
    </source>
</evidence>
<dbReference type="Gene3D" id="4.10.1000.10">
    <property type="entry name" value="Zinc finger, CCCH-type"/>
    <property type="match status" value="1"/>
</dbReference>
<dbReference type="InterPro" id="IPR036855">
    <property type="entry name" value="Znf_CCCH_sf"/>
</dbReference>
<accession>C1MHB2</accession>
<dbReference type="InterPro" id="IPR000571">
    <property type="entry name" value="Znf_CCCH"/>
</dbReference>
<dbReference type="SUPFAM" id="SSF57850">
    <property type="entry name" value="RING/U-box"/>
    <property type="match status" value="1"/>
</dbReference>
<proteinExistence type="predicted"/>
<dbReference type="KEGG" id="mpp:MICPUCDRAFT_13206"/>
<dbReference type="PROSITE" id="PS50103">
    <property type="entry name" value="ZF_C3H1"/>
    <property type="match status" value="3"/>
</dbReference>
<dbReference type="EMBL" id="GG663735">
    <property type="protein sequence ID" value="EEH60178.1"/>
    <property type="molecule type" value="Genomic_DNA"/>
</dbReference>
<reference evidence="9 10" key="1">
    <citation type="journal article" date="2009" name="Science">
        <title>Green evolution and dynamic adaptations revealed by genomes of the marine picoeukaryotes Micromonas.</title>
        <authorList>
            <person name="Worden A.Z."/>
            <person name="Lee J.H."/>
            <person name="Mock T."/>
            <person name="Rouze P."/>
            <person name="Simmons M.P."/>
            <person name="Aerts A.L."/>
            <person name="Allen A.E."/>
            <person name="Cuvelier M.L."/>
            <person name="Derelle E."/>
            <person name="Everett M.V."/>
            <person name="Foulon E."/>
            <person name="Grimwood J."/>
            <person name="Gundlach H."/>
            <person name="Henrissat B."/>
            <person name="Napoli C."/>
            <person name="McDonald S.M."/>
            <person name="Parker M.S."/>
            <person name="Rombauts S."/>
            <person name="Salamov A."/>
            <person name="Von Dassow P."/>
            <person name="Badger J.H."/>
            <person name="Coutinho P.M."/>
            <person name="Demir E."/>
            <person name="Dubchak I."/>
            <person name="Gentemann C."/>
            <person name="Eikrem W."/>
            <person name="Gready J.E."/>
            <person name="John U."/>
            <person name="Lanier W."/>
            <person name="Lindquist E.A."/>
            <person name="Lucas S."/>
            <person name="Mayer K.F."/>
            <person name="Moreau H."/>
            <person name="Not F."/>
            <person name="Otillar R."/>
            <person name="Panaud O."/>
            <person name="Pangilinan J."/>
            <person name="Paulsen I."/>
            <person name="Piegu B."/>
            <person name="Poliakov A."/>
            <person name="Robbens S."/>
            <person name="Schmutz J."/>
            <person name="Toulza E."/>
            <person name="Wyss T."/>
            <person name="Zelensky A."/>
            <person name="Zhou K."/>
            <person name="Armbrust E.V."/>
            <person name="Bhattacharya D."/>
            <person name="Goodenough U.W."/>
            <person name="Van de Peer Y."/>
            <person name="Grigoriev I.V."/>
        </authorList>
    </citation>
    <scope>NUCLEOTIDE SEQUENCE [LARGE SCALE GENOMIC DNA]</scope>
    <source>
        <strain evidence="9 10">CCMP1545</strain>
    </source>
</reference>
<dbReference type="eggNOG" id="KOG1039">
    <property type="taxonomic scope" value="Eukaryota"/>
</dbReference>
<feature type="domain" description="RING-type" evidence="7">
    <location>
        <begin position="193"/>
        <end position="255"/>
    </location>
</feature>
<evidence type="ECO:0000259" key="8">
    <source>
        <dbReference type="PROSITE" id="PS50103"/>
    </source>
</evidence>
<dbReference type="GO" id="GO:0008270">
    <property type="term" value="F:zinc ion binding"/>
    <property type="evidence" value="ECO:0007669"/>
    <property type="project" value="UniProtKB-KW"/>
</dbReference>
<dbReference type="Pfam" id="PF18044">
    <property type="entry name" value="zf-CCCH_4"/>
    <property type="match status" value="2"/>
</dbReference>
<dbReference type="OrthoDB" id="411372at2759"/>
<dbReference type="Gene3D" id="3.30.40.10">
    <property type="entry name" value="Zinc/RING finger domain, C3HC4 (zinc finger)"/>
    <property type="match status" value="1"/>
</dbReference>
<keyword evidence="5 6" id="KW-0862">Zinc</keyword>
<feature type="zinc finger region" description="C3H1-type" evidence="6">
    <location>
        <begin position="1"/>
        <end position="28"/>
    </location>
</feature>
<feature type="zinc finger region" description="C3H1-type" evidence="6">
    <location>
        <begin position="284"/>
        <end position="313"/>
    </location>
</feature>
<name>C1MHB2_MICPC</name>
<dbReference type="InterPro" id="IPR001841">
    <property type="entry name" value="Znf_RING"/>
</dbReference>
<keyword evidence="1" id="KW-0808">Transferase</keyword>
<evidence type="ECO:0000313" key="9">
    <source>
        <dbReference type="EMBL" id="EEH60178.1"/>
    </source>
</evidence>
<dbReference type="CDD" id="cd16521">
    <property type="entry name" value="RING-HC_MKRN"/>
    <property type="match status" value="1"/>
</dbReference>
<dbReference type="PROSITE" id="PS00518">
    <property type="entry name" value="ZF_RING_1"/>
    <property type="match status" value="1"/>
</dbReference>
<gene>
    <name evidence="9" type="ORF">MICPUCDRAFT_13206</name>
</gene>
<evidence type="ECO:0000256" key="2">
    <source>
        <dbReference type="ARBA" id="ARBA00022723"/>
    </source>
</evidence>
<dbReference type="AlphaFoldDB" id="C1MHB2"/>
<keyword evidence="2 6" id="KW-0479">Metal-binding</keyword>
<evidence type="ECO:0000259" key="7">
    <source>
        <dbReference type="PROSITE" id="PS50089"/>
    </source>
</evidence>
<dbReference type="GO" id="GO:0000209">
    <property type="term" value="P:protein polyubiquitination"/>
    <property type="evidence" value="ECO:0007669"/>
    <property type="project" value="InterPro"/>
</dbReference>
<feature type="domain" description="C3H1-type" evidence="8">
    <location>
        <begin position="29"/>
        <end position="56"/>
    </location>
</feature>
<dbReference type="SMART" id="SM00356">
    <property type="entry name" value="ZnF_C3H1"/>
    <property type="match status" value="3"/>
</dbReference>
<dbReference type="PANTHER" id="PTHR11224">
    <property type="entry name" value="MAKORIN-RELATED"/>
    <property type="match status" value="1"/>
</dbReference>
<keyword evidence="10" id="KW-1185">Reference proteome</keyword>
<dbReference type="GO" id="GO:0061630">
    <property type="term" value="F:ubiquitin protein ligase activity"/>
    <property type="evidence" value="ECO:0007669"/>
    <property type="project" value="UniProtKB-EC"/>
</dbReference>
<evidence type="ECO:0000256" key="3">
    <source>
        <dbReference type="ARBA" id="ARBA00022737"/>
    </source>
</evidence>
<dbReference type="Pfam" id="PF14608">
    <property type="entry name" value="zf-CCCH_2"/>
    <property type="match status" value="1"/>
</dbReference>
<dbReference type="SUPFAM" id="SSF90229">
    <property type="entry name" value="CCCH zinc finger"/>
    <property type="match status" value="2"/>
</dbReference>
<dbReference type="RefSeq" id="XP_003054926.1">
    <property type="nucleotide sequence ID" value="XM_003054880.1"/>
</dbReference>
<dbReference type="InterPro" id="IPR017907">
    <property type="entry name" value="Znf_RING_CS"/>
</dbReference>
<dbReference type="InterPro" id="IPR045072">
    <property type="entry name" value="MKRN-like"/>
</dbReference>